<proteinExistence type="predicted"/>
<dbReference type="Proteomes" id="UP001596406">
    <property type="component" value="Unassembled WGS sequence"/>
</dbReference>
<evidence type="ECO:0000313" key="2">
    <source>
        <dbReference type="Proteomes" id="UP001596406"/>
    </source>
</evidence>
<organism evidence="1 2">
    <name type="scientific">Halomarina ordinaria</name>
    <dbReference type="NCBI Taxonomy" id="3033939"/>
    <lineage>
        <taxon>Archaea</taxon>
        <taxon>Methanobacteriati</taxon>
        <taxon>Methanobacteriota</taxon>
        <taxon>Stenosarchaea group</taxon>
        <taxon>Halobacteria</taxon>
        <taxon>Halobacteriales</taxon>
        <taxon>Natronomonadaceae</taxon>
        <taxon>Halomarina</taxon>
    </lineage>
</organism>
<gene>
    <name evidence="1" type="ORF">ACFQHK_16985</name>
</gene>
<name>A0ABD5UCS9_9EURY</name>
<evidence type="ECO:0000313" key="1">
    <source>
        <dbReference type="EMBL" id="MFC6838178.1"/>
    </source>
</evidence>
<dbReference type="EMBL" id="JBHSXM010000003">
    <property type="protein sequence ID" value="MFC6838178.1"/>
    <property type="molecule type" value="Genomic_DNA"/>
</dbReference>
<dbReference type="AlphaFoldDB" id="A0ABD5UCS9"/>
<sequence length="269" mass="28303">MLPVRPSPDRPIRAARASDPLTALAGVDEATADQLRVEAGVDSVATFVRGALTVPGVMPSARVPTAAQAVCAATLSPADLRVPDAASARLQQLWTAFGGRRLGPNGFESASAARTTRYRTHGDWLVAGRPVHSRPSSPDPWTEWPRAAALRAGPTLQVERDAIPTVRVESAGASAATLVPAVDLDALSWLVLDRPFDGPASDTPLRPSMRLLDGGPLAVVAPDAADGWTLFAPLADAAREQSSGHEWLLDGPRPERFALDADALLSNVR</sequence>
<dbReference type="RefSeq" id="WP_304449895.1">
    <property type="nucleotide sequence ID" value="NZ_JARRAH010000003.1"/>
</dbReference>
<accession>A0ABD5UCS9</accession>
<comment type="caution">
    <text evidence="1">The sequence shown here is derived from an EMBL/GenBank/DDBJ whole genome shotgun (WGS) entry which is preliminary data.</text>
</comment>
<keyword evidence="2" id="KW-1185">Reference proteome</keyword>
<reference evidence="1 2" key="1">
    <citation type="journal article" date="2019" name="Int. J. Syst. Evol. Microbiol.">
        <title>The Global Catalogue of Microorganisms (GCM) 10K type strain sequencing project: providing services to taxonomists for standard genome sequencing and annotation.</title>
        <authorList>
            <consortium name="The Broad Institute Genomics Platform"/>
            <consortium name="The Broad Institute Genome Sequencing Center for Infectious Disease"/>
            <person name="Wu L."/>
            <person name="Ma J."/>
        </authorList>
    </citation>
    <scope>NUCLEOTIDE SEQUENCE [LARGE SCALE GENOMIC DNA]</scope>
    <source>
        <strain evidence="1 2">PSRA2</strain>
    </source>
</reference>
<protein>
    <submittedName>
        <fullName evidence="1">Uncharacterized protein</fullName>
    </submittedName>
</protein>